<name>A0A9D2GRI2_9BACT</name>
<reference evidence="1" key="1">
    <citation type="journal article" date="2021" name="PeerJ">
        <title>Extensive microbial diversity within the chicken gut microbiome revealed by metagenomics and culture.</title>
        <authorList>
            <person name="Gilroy R."/>
            <person name="Ravi A."/>
            <person name="Getino M."/>
            <person name="Pursley I."/>
            <person name="Horton D.L."/>
            <person name="Alikhan N.F."/>
            <person name="Baker D."/>
            <person name="Gharbi K."/>
            <person name="Hall N."/>
            <person name="Watson M."/>
            <person name="Adriaenssens E.M."/>
            <person name="Foster-Nyarko E."/>
            <person name="Jarju S."/>
            <person name="Secka A."/>
            <person name="Antonio M."/>
            <person name="Oren A."/>
            <person name="Chaudhuri R.R."/>
            <person name="La Ragione R."/>
            <person name="Hildebrand F."/>
            <person name="Pallen M.J."/>
        </authorList>
    </citation>
    <scope>NUCLEOTIDE SEQUENCE</scope>
    <source>
        <strain evidence="1">ChiW4-1371</strain>
    </source>
</reference>
<dbReference type="EMBL" id="DXAQ01000024">
    <property type="protein sequence ID" value="HIZ88633.1"/>
    <property type="molecule type" value="Genomic_DNA"/>
</dbReference>
<evidence type="ECO:0000313" key="2">
    <source>
        <dbReference type="Proteomes" id="UP000824176"/>
    </source>
</evidence>
<proteinExistence type="predicted"/>
<dbReference type="Proteomes" id="UP000824176">
    <property type="component" value="Unassembled WGS sequence"/>
</dbReference>
<organism evidence="1 2">
    <name type="scientific">Candidatus Mucispirillum faecigallinarum</name>
    <dbReference type="NCBI Taxonomy" id="2838699"/>
    <lineage>
        <taxon>Bacteria</taxon>
        <taxon>Pseudomonadati</taxon>
        <taxon>Deferribacterota</taxon>
        <taxon>Deferribacteres</taxon>
        <taxon>Deferribacterales</taxon>
        <taxon>Mucispirillaceae</taxon>
        <taxon>Mucispirillum</taxon>
    </lineage>
</organism>
<gene>
    <name evidence="1" type="ORF">H9804_01710</name>
</gene>
<dbReference type="AlphaFoldDB" id="A0A9D2GRI2"/>
<comment type="caution">
    <text evidence="1">The sequence shown here is derived from an EMBL/GenBank/DDBJ whole genome shotgun (WGS) entry which is preliminary data.</text>
</comment>
<accession>A0A9D2GRI2</accession>
<sequence>MNENINEKEMSGNTDVNNMDMQLFLEKCRQGVIDENSIPKEILSLFDKMYAEKKQKEMDTQNSKSMQNTQNMQHGLSYPYIEGLTLEDIKYINDYAVKQTERYTNEKFDMSNLAHREYFEYFKQQLLKSKENEIKLRKFDAGLQEKYGSMYPQVESAARNAFENMAYRDARNIILSRMKGDIDSLITFYDNIYKGMQSEKGSVQAKENMIFPPKAVKGGNYANNGRKQPAYENFI</sequence>
<evidence type="ECO:0000313" key="1">
    <source>
        <dbReference type="EMBL" id="HIZ88633.1"/>
    </source>
</evidence>
<reference evidence="1" key="2">
    <citation type="submission" date="2021-04" db="EMBL/GenBank/DDBJ databases">
        <authorList>
            <person name="Gilroy R."/>
        </authorList>
    </citation>
    <scope>NUCLEOTIDE SEQUENCE</scope>
    <source>
        <strain evidence="1">ChiW4-1371</strain>
    </source>
</reference>
<protein>
    <submittedName>
        <fullName evidence="1">Uncharacterized protein</fullName>
    </submittedName>
</protein>